<evidence type="ECO:0000256" key="7">
    <source>
        <dbReference type="SAM" id="Coils"/>
    </source>
</evidence>
<accession>A0A090MCN5</accession>
<dbReference type="PANTHER" id="PTHR47968">
    <property type="entry name" value="CENTROMERE PROTEIN E"/>
    <property type="match status" value="1"/>
</dbReference>
<dbReference type="Pfam" id="PF00225">
    <property type="entry name" value="Kinesin"/>
    <property type="match status" value="1"/>
</dbReference>
<feature type="region of interest" description="Disordered" evidence="8">
    <location>
        <begin position="809"/>
        <end position="833"/>
    </location>
</feature>
<sequence>MPDAIADPSASAIDDNKVFVAVRVRPLSASERERSKNAWDVVDDEIIVPRDGSSGTYVFDRAFGDGSDNKAVYDATTSRIVENVMKGFNGTVFAYGQTSSGKTHTMHGTADEPGVIPLAVRDVFDAVRRQGSDRDFFIRVSYLEIYNEKIMDLFAFEELSSDGDDDSTSKLSIREGKDGTYVSGLREEVVSMPSQVIALLERGTKLRHVGATNMNAHSSRSHTIFRMIIESKAIAGGTDGAGVLQSTLNLVDLAGSERMSKTGAEGERAKEGAHINKSLMTLGVVINKLSEGVESKGGHIPYRDSKLTRILQPALGGNSKTAIVCAMTPALSHCEESHSTLKFAQRAKRVVNKATVNEVAANAETNAMLKRQRKEIAVLRARLAEEGAKVDDAAIEALRRRLAEADREKNLVALALEDAETKTKEREAKIKELEAKLEELSEPHTEELDLNSTGPTGQSLSAVTPGTLQALRAFEAKVVALEKDRDAIKLKLEDDLERSEKRREELERSRLDAMSEIASLKEEIAEITTSLVDGDGASGDVQILLAQAKRARERAENELTGMKADFFEEKSRRAVAEAEVKRLGDKVTMILEEKSEASKGTNTEASVAHLALRKQVIKQSETIALLEARTKEADQMLDEAIRVYEDEVAKNKRLVEEFKSTGCIYDESERSAISLQDSKTLEALEEQRRANDELSKKCAILEKKYAVAKAAFAKLEKDQASAKQSAEDTAGGDSLKRENKDLKRQMHKLTEVYSRLREKFNAGEEAFDKAKGAMELKYDLQALERKRQLEKKAFMAKIQDLESSLAKERPATGKLGDSITPNSNKKARIATEPLRAADANVPCKSTL</sequence>
<feature type="region of interest" description="Disordered" evidence="8">
    <location>
        <begin position="718"/>
        <end position="741"/>
    </location>
</feature>
<dbReference type="CDD" id="cd01374">
    <property type="entry name" value="KISc_CENP_E"/>
    <property type="match status" value="1"/>
</dbReference>
<evidence type="ECO:0000256" key="1">
    <source>
        <dbReference type="ARBA" id="ARBA00022741"/>
    </source>
</evidence>
<dbReference type="InterPro" id="IPR001752">
    <property type="entry name" value="Kinesin_motor_dom"/>
</dbReference>
<dbReference type="GO" id="GO:0008017">
    <property type="term" value="F:microtubule binding"/>
    <property type="evidence" value="ECO:0007669"/>
    <property type="project" value="InterPro"/>
</dbReference>
<dbReference type="PRINTS" id="PR00380">
    <property type="entry name" value="KINESINHEAVY"/>
</dbReference>
<dbReference type="PANTHER" id="PTHR47968:SF75">
    <property type="entry name" value="CENTROMERE-ASSOCIATED PROTEIN E"/>
    <property type="match status" value="1"/>
</dbReference>
<evidence type="ECO:0000256" key="2">
    <source>
        <dbReference type="ARBA" id="ARBA00022840"/>
    </source>
</evidence>
<feature type="domain" description="Kinesin motor" evidence="9">
    <location>
        <begin position="17"/>
        <end position="350"/>
    </location>
</feature>
<keyword evidence="4 5" id="KW-0505">Motor protein</keyword>
<feature type="coiled-coil region" evidence="7">
    <location>
        <begin position="471"/>
        <end position="565"/>
    </location>
</feature>
<reference evidence="11" key="1">
    <citation type="journal article" date="2006" name="Proc. Natl. Acad. Sci. U.S.A.">
        <title>Genome analysis of the smallest free-living eukaryote Ostreococcus tauri unveils many unique features.</title>
        <authorList>
            <person name="Derelle E."/>
            <person name="Ferraz C."/>
            <person name="Rombauts S."/>
            <person name="Rouze P."/>
            <person name="Worden A.Z."/>
            <person name="Robbens S."/>
            <person name="Partensky F."/>
            <person name="Degroeve S."/>
            <person name="Echeynie S."/>
            <person name="Cooke R."/>
            <person name="Saeys Y."/>
            <person name="Wuyts J."/>
            <person name="Jabbari K."/>
            <person name="Bowler C."/>
            <person name="Panaud O."/>
            <person name="Piegu B."/>
            <person name="Ball S.G."/>
            <person name="Ral J.-P."/>
            <person name="Bouget F.-Y."/>
            <person name="Piganeau G."/>
            <person name="De Baets B."/>
            <person name="Picard A."/>
            <person name="Delseny M."/>
            <person name="Demaille J."/>
            <person name="Van de Peer Y."/>
            <person name="Moreau H."/>
        </authorList>
    </citation>
    <scope>NUCLEOTIDE SEQUENCE [LARGE SCALE GENOMIC DNA]</scope>
    <source>
        <strain evidence="11">OTTH 0595 / CCAP 157/2 / RCC745</strain>
    </source>
</reference>
<evidence type="ECO:0000259" key="9">
    <source>
        <dbReference type="PROSITE" id="PS50067"/>
    </source>
</evidence>
<dbReference type="GO" id="GO:0005524">
    <property type="term" value="F:ATP binding"/>
    <property type="evidence" value="ECO:0007669"/>
    <property type="project" value="UniProtKB-UniRule"/>
</dbReference>
<gene>
    <name evidence="10" type="ORF">OT_ostta08g01900</name>
</gene>
<keyword evidence="3 7" id="KW-0175">Coiled coil</keyword>
<feature type="coiled-coil region" evidence="7">
    <location>
        <begin position="362"/>
        <end position="436"/>
    </location>
</feature>
<feature type="binding site" evidence="5">
    <location>
        <begin position="96"/>
        <end position="103"/>
    </location>
    <ligand>
        <name>ATP</name>
        <dbReference type="ChEBI" id="CHEBI:30616"/>
    </ligand>
</feature>
<dbReference type="Proteomes" id="UP000009170">
    <property type="component" value="Unassembled WGS sequence"/>
</dbReference>
<dbReference type="GO" id="GO:0007018">
    <property type="term" value="P:microtubule-based movement"/>
    <property type="evidence" value="ECO:0007669"/>
    <property type="project" value="InterPro"/>
</dbReference>
<dbReference type="RefSeq" id="XP_022840970.1">
    <property type="nucleotide sequence ID" value="XM_022983563.1"/>
</dbReference>
<dbReference type="EMBL" id="CAID01000008">
    <property type="protein sequence ID" value="CEG01460.1"/>
    <property type="molecule type" value="Genomic_DNA"/>
</dbReference>
<evidence type="ECO:0000256" key="5">
    <source>
        <dbReference type="PROSITE-ProRule" id="PRU00283"/>
    </source>
</evidence>
<evidence type="ECO:0000256" key="8">
    <source>
        <dbReference type="SAM" id="MobiDB-lite"/>
    </source>
</evidence>
<comment type="similarity">
    <text evidence="5 6">Belongs to the TRAFAC class myosin-kinesin ATPase superfamily. Kinesin family.</text>
</comment>
<evidence type="ECO:0000256" key="6">
    <source>
        <dbReference type="RuleBase" id="RU000394"/>
    </source>
</evidence>
<protein>
    <recommendedName>
        <fullName evidence="6">Kinesin-like protein</fullName>
    </recommendedName>
</protein>
<keyword evidence="6" id="KW-0493">Microtubule</keyword>
<evidence type="ECO:0000313" key="10">
    <source>
        <dbReference type="EMBL" id="CEG01460.1"/>
    </source>
</evidence>
<dbReference type="STRING" id="70448.A0A090MCN5"/>
<keyword evidence="10" id="KW-0378">Hydrolase</keyword>
<dbReference type="FunCoup" id="A0A090MCN5">
    <property type="interactions" value="1065"/>
</dbReference>
<dbReference type="Gene3D" id="3.40.850.10">
    <property type="entry name" value="Kinesin motor domain"/>
    <property type="match status" value="1"/>
</dbReference>
<keyword evidence="2 5" id="KW-0067">ATP-binding</keyword>
<evidence type="ECO:0000313" key="11">
    <source>
        <dbReference type="Proteomes" id="UP000009170"/>
    </source>
</evidence>
<proteinExistence type="inferred from homology"/>
<organism evidence="10 11">
    <name type="scientific">Ostreococcus tauri</name>
    <name type="common">Marine green alga</name>
    <dbReference type="NCBI Taxonomy" id="70448"/>
    <lineage>
        <taxon>Eukaryota</taxon>
        <taxon>Viridiplantae</taxon>
        <taxon>Chlorophyta</taxon>
        <taxon>Mamiellophyceae</taxon>
        <taxon>Mamiellales</taxon>
        <taxon>Bathycoccaceae</taxon>
        <taxon>Ostreococcus</taxon>
    </lineage>
</organism>
<evidence type="ECO:0000256" key="3">
    <source>
        <dbReference type="ARBA" id="ARBA00023054"/>
    </source>
</evidence>
<dbReference type="GO" id="GO:0005874">
    <property type="term" value="C:microtubule"/>
    <property type="evidence" value="ECO:0007669"/>
    <property type="project" value="UniProtKB-KW"/>
</dbReference>
<dbReference type="KEGG" id="ota:OT_ostta08g01900"/>
<keyword evidence="1 5" id="KW-0547">Nucleotide-binding</keyword>
<feature type="compositionally biased region" description="Basic and acidic residues" evidence="8">
    <location>
        <begin position="436"/>
        <end position="447"/>
    </location>
</feature>
<dbReference type="InParanoid" id="A0A090MCN5"/>
<dbReference type="PROSITE" id="PS50067">
    <property type="entry name" value="KINESIN_MOTOR_2"/>
    <property type="match status" value="1"/>
</dbReference>
<dbReference type="AlphaFoldDB" id="A0A090MCN5"/>
<reference evidence="10 11" key="2">
    <citation type="journal article" date="2014" name="BMC Genomics">
        <title>An improved genome of the model marine alga Ostreococcus tauri unfolds by assessing Illumina de novo assemblies.</title>
        <authorList>
            <person name="Blanc-Mathieu R."/>
            <person name="Verhelst B."/>
            <person name="Derelle E."/>
            <person name="Rombauts S."/>
            <person name="Bouget F.Y."/>
            <person name="Carre I."/>
            <person name="Chateau A."/>
            <person name="Eyre-Walker A."/>
            <person name="Grimsley N."/>
            <person name="Moreau H."/>
            <person name="Piegu B."/>
            <person name="Rivals E."/>
            <person name="Schackwitz W."/>
            <person name="Van de Peer Y."/>
            <person name="Piganeau G."/>
        </authorList>
    </citation>
    <scope>NUCLEOTIDE SEQUENCE [LARGE SCALE GENOMIC DNA]</scope>
    <source>
        <strain evidence="11">OTTH 0595 / CCAP 157/2 / RCC745</strain>
    </source>
</reference>
<dbReference type="GO" id="GO:0003777">
    <property type="term" value="F:microtubule motor activity"/>
    <property type="evidence" value="ECO:0007669"/>
    <property type="project" value="InterPro"/>
</dbReference>
<dbReference type="InterPro" id="IPR019821">
    <property type="entry name" value="Kinesin_motor_CS"/>
</dbReference>
<dbReference type="InterPro" id="IPR036961">
    <property type="entry name" value="Kinesin_motor_dom_sf"/>
</dbReference>
<evidence type="ECO:0000256" key="4">
    <source>
        <dbReference type="ARBA" id="ARBA00023175"/>
    </source>
</evidence>
<keyword evidence="11" id="KW-1185">Reference proteome</keyword>
<dbReference type="SUPFAM" id="SSF52540">
    <property type="entry name" value="P-loop containing nucleoside triphosphate hydrolases"/>
    <property type="match status" value="1"/>
</dbReference>
<feature type="region of interest" description="Disordered" evidence="8">
    <location>
        <begin position="436"/>
        <end position="462"/>
    </location>
</feature>
<dbReference type="InterPro" id="IPR027640">
    <property type="entry name" value="Kinesin-like_fam"/>
</dbReference>
<dbReference type="GO" id="GO:0016787">
    <property type="term" value="F:hydrolase activity"/>
    <property type="evidence" value="ECO:0007669"/>
    <property type="project" value="UniProtKB-KW"/>
</dbReference>
<feature type="compositionally biased region" description="Polar residues" evidence="8">
    <location>
        <begin position="450"/>
        <end position="462"/>
    </location>
</feature>
<dbReference type="GeneID" id="9831575"/>
<name>A0A090MCN5_OSTTA</name>
<comment type="caution">
    <text evidence="10">The sequence shown here is derived from an EMBL/GenBank/DDBJ whole genome shotgun (WGS) entry which is preliminary data.</text>
</comment>
<dbReference type="OrthoDB" id="3176171at2759"/>
<dbReference type="SMART" id="SM00129">
    <property type="entry name" value="KISc"/>
    <property type="match status" value="1"/>
</dbReference>
<dbReference type="FunFam" id="3.40.850.10:FF:000177">
    <property type="entry name" value="Kinesin-like protein"/>
    <property type="match status" value="1"/>
</dbReference>
<dbReference type="PROSITE" id="PS00411">
    <property type="entry name" value="KINESIN_MOTOR_1"/>
    <property type="match status" value="1"/>
</dbReference>
<dbReference type="InterPro" id="IPR027417">
    <property type="entry name" value="P-loop_NTPase"/>
</dbReference>